<dbReference type="EMBL" id="BGPR01001790">
    <property type="protein sequence ID" value="GBM61919.1"/>
    <property type="molecule type" value="Genomic_DNA"/>
</dbReference>
<feature type="transmembrane region" description="Helical" evidence="6">
    <location>
        <begin position="33"/>
        <end position="57"/>
    </location>
</feature>
<accession>A0A4Y2H9G7</accession>
<keyword evidence="4 6" id="KW-1133">Transmembrane helix</keyword>
<proteinExistence type="predicted"/>
<evidence type="ECO:0000256" key="4">
    <source>
        <dbReference type="ARBA" id="ARBA00022989"/>
    </source>
</evidence>
<dbReference type="GO" id="GO:0050909">
    <property type="term" value="P:sensory perception of taste"/>
    <property type="evidence" value="ECO:0007669"/>
    <property type="project" value="InterPro"/>
</dbReference>
<keyword evidence="3 6" id="KW-0812">Transmembrane</keyword>
<gene>
    <name evidence="7" type="ORF">AVEN_69575_1</name>
</gene>
<dbReference type="Pfam" id="PF08395">
    <property type="entry name" value="7tm_7"/>
    <property type="match status" value="1"/>
</dbReference>
<evidence type="ECO:0000256" key="2">
    <source>
        <dbReference type="ARBA" id="ARBA00022475"/>
    </source>
</evidence>
<evidence type="ECO:0000256" key="5">
    <source>
        <dbReference type="ARBA" id="ARBA00023136"/>
    </source>
</evidence>
<keyword evidence="2" id="KW-1003">Cell membrane</keyword>
<dbReference type="AlphaFoldDB" id="A0A4Y2H9G7"/>
<comment type="caution">
    <text evidence="7">The sequence shown here is derived from an EMBL/GenBank/DDBJ whole genome shotgun (WGS) entry which is preliminary data.</text>
</comment>
<evidence type="ECO:0000313" key="7">
    <source>
        <dbReference type="EMBL" id="GBM61919.1"/>
    </source>
</evidence>
<name>A0A4Y2H9G7_ARAVE</name>
<reference evidence="7 8" key="1">
    <citation type="journal article" date="2019" name="Sci. Rep.">
        <title>Orb-weaving spider Araneus ventricosus genome elucidates the spidroin gene catalogue.</title>
        <authorList>
            <person name="Kono N."/>
            <person name="Nakamura H."/>
            <person name="Ohtoshi R."/>
            <person name="Moran D.A.P."/>
            <person name="Shinohara A."/>
            <person name="Yoshida Y."/>
            <person name="Fujiwara M."/>
            <person name="Mori M."/>
            <person name="Tomita M."/>
            <person name="Arakawa K."/>
        </authorList>
    </citation>
    <scope>NUCLEOTIDE SEQUENCE [LARGE SCALE GENOMIC DNA]</scope>
</reference>
<dbReference type="OrthoDB" id="6420484at2759"/>
<sequence length="136" mass="14916">MSLQILFLCCANFSDIFAVVSYALGFSDYPDALVILSVMVFGTLNFVSFFATSYFAAEVSREDEKIRKRIKTVAFNSSVKKDNKVQGDLLQSFLQSKAEIVLSAGGVMNFSRGFLLTSAGVLISYNLLLIQLNTVG</sequence>
<keyword evidence="8" id="KW-1185">Reference proteome</keyword>
<evidence type="ECO:0000313" key="8">
    <source>
        <dbReference type="Proteomes" id="UP000499080"/>
    </source>
</evidence>
<evidence type="ECO:0000256" key="1">
    <source>
        <dbReference type="ARBA" id="ARBA00004651"/>
    </source>
</evidence>
<dbReference type="InterPro" id="IPR013604">
    <property type="entry name" value="7TM_chemorcpt"/>
</dbReference>
<evidence type="ECO:0000256" key="6">
    <source>
        <dbReference type="SAM" id="Phobius"/>
    </source>
</evidence>
<keyword evidence="5 6" id="KW-0472">Membrane</keyword>
<evidence type="ECO:0000256" key="3">
    <source>
        <dbReference type="ARBA" id="ARBA00022692"/>
    </source>
</evidence>
<dbReference type="Proteomes" id="UP000499080">
    <property type="component" value="Unassembled WGS sequence"/>
</dbReference>
<feature type="transmembrane region" description="Helical" evidence="6">
    <location>
        <begin position="113"/>
        <end position="132"/>
    </location>
</feature>
<dbReference type="GO" id="GO:0005886">
    <property type="term" value="C:plasma membrane"/>
    <property type="evidence" value="ECO:0007669"/>
    <property type="project" value="UniProtKB-SubCell"/>
</dbReference>
<comment type="subcellular location">
    <subcellularLocation>
        <location evidence="1">Cell membrane</location>
        <topology evidence="1">Multi-pass membrane protein</topology>
    </subcellularLocation>
</comment>
<organism evidence="7 8">
    <name type="scientific">Araneus ventricosus</name>
    <name type="common">Orbweaver spider</name>
    <name type="synonym">Epeira ventricosa</name>
    <dbReference type="NCBI Taxonomy" id="182803"/>
    <lineage>
        <taxon>Eukaryota</taxon>
        <taxon>Metazoa</taxon>
        <taxon>Ecdysozoa</taxon>
        <taxon>Arthropoda</taxon>
        <taxon>Chelicerata</taxon>
        <taxon>Arachnida</taxon>
        <taxon>Araneae</taxon>
        <taxon>Araneomorphae</taxon>
        <taxon>Entelegynae</taxon>
        <taxon>Araneoidea</taxon>
        <taxon>Araneidae</taxon>
        <taxon>Araneus</taxon>
    </lineage>
</organism>
<protein>
    <submittedName>
        <fullName evidence="7">Uncharacterized protein</fullName>
    </submittedName>
</protein>